<keyword evidence="2" id="KW-1185">Reference proteome</keyword>
<proteinExistence type="predicted"/>
<organism evidence="1 2">
    <name type="scientific">Camellia sinensis</name>
    <name type="common">Tea plant</name>
    <name type="synonym">Thea sinensis</name>
    <dbReference type="NCBI Taxonomy" id="4442"/>
    <lineage>
        <taxon>Eukaryota</taxon>
        <taxon>Viridiplantae</taxon>
        <taxon>Streptophyta</taxon>
        <taxon>Embryophyta</taxon>
        <taxon>Tracheophyta</taxon>
        <taxon>Spermatophyta</taxon>
        <taxon>Magnoliopsida</taxon>
        <taxon>eudicotyledons</taxon>
        <taxon>Gunneridae</taxon>
        <taxon>Pentapetalae</taxon>
        <taxon>asterids</taxon>
        <taxon>Ericales</taxon>
        <taxon>Theaceae</taxon>
        <taxon>Camellia</taxon>
    </lineage>
</organism>
<comment type="caution">
    <text evidence="1">The sequence shown here is derived from an EMBL/GenBank/DDBJ whole genome shotgun (WGS) entry which is preliminary data.</text>
</comment>
<evidence type="ECO:0000313" key="2">
    <source>
        <dbReference type="Proteomes" id="UP000593564"/>
    </source>
</evidence>
<evidence type="ECO:0000313" key="1">
    <source>
        <dbReference type="EMBL" id="KAF5943866.1"/>
    </source>
</evidence>
<reference evidence="1 2" key="2">
    <citation type="submission" date="2020-07" db="EMBL/GenBank/DDBJ databases">
        <title>Genome assembly of wild tea tree DASZ reveals pedigree and selection history of tea varieties.</title>
        <authorList>
            <person name="Zhang W."/>
        </authorList>
    </citation>
    <scope>NUCLEOTIDE SEQUENCE [LARGE SCALE GENOMIC DNA]</scope>
    <source>
        <strain evidence="2">cv. G240</strain>
        <tissue evidence="1">Leaf</tissue>
    </source>
</reference>
<name>A0A7J7GWJ0_CAMSI</name>
<dbReference type="Proteomes" id="UP000593564">
    <property type="component" value="Unassembled WGS sequence"/>
</dbReference>
<reference evidence="2" key="1">
    <citation type="journal article" date="2020" name="Nat. Commun.">
        <title>Genome assembly of wild tea tree DASZ reveals pedigree and selection history of tea varieties.</title>
        <authorList>
            <person name="Zhang W."/>
            <person name="Zhang Y."/>
            <person name="Qiu H."/>
            <person name="Guo Y."/>
            <person name="Wan H."/>
            <person name="Zhang X."/>
            <person name="Scossa F."/>
            <person name="Alseekh S."/>
            <person name="Zhang Q."/>
            <person name="Wang P."/>
            <person name="Xu L."/>
            <person name="Schmidt M.H."/>
            <person name="Jia X."/>
            <person name="Li D."/>
            <person name="Zhu A."/>
            <person name="Guo F."/>
            <person name="Chen W."/>
            <person name="Ni D."/>
            <person name="Usadel B."/>
            <person name="Fernie A.R."/>
            <person name="Wen W."/>
        </authorList>
    </citation>
    <scope>NUCLEOTIDE SEQUENCE [LARGE SCALE GENOMIC DNA]</scope>
    <source>
        <strain evidence="2">cv. G240</strain>
    </source>
</reference>
<sequence>MLSELAGVDDSEEIHSECTEDCFLGLYRGGWFRMQCALGLCSGVWSWGLIHRSVVLCGVIR</sequence>
<gene>
    <name evidence="1" type="ORF">HYC85_017943</name>
</gene>
<accession>A0A7J7GWJ0</accession>
<protein>
    <submittedName>
        <fullName evidence="1">Uncharacterized protein</fullName>
    </submittedName>
</protein>
<dbReference type="EMBL" id="JACBKZ010000008">
    <property type="protein sequence ID" value="KAF5943866.1"/>
    <property type="molecule type" value="Genomic_DNA"/>
</dbReference>
<dbReference type="AlphaFoldDB" id="A0A7J7GWJ0"/>